<gene>
    <name evidence="2" type="ORF">LSAT_V11C400160880</name>
</gene>
<feature type="region of interest" description="Disordered" evidence="1">
    <location>
        <begin position="1"/>
        <end position="27"/>
    </location>
</feature>
<dbReference type="Proteomes" id="UP000235145">
    <property type="component" value="Unassembled WGS sequence"/>
</dbReference>
<proteinExistence type="predicted"/>
<name>A0A9R1XGB3_LACSA</name>
<evidence type="ECO:0000256" key="1">
    <source>
        <dbReference type="SAM" id="MobiDB-lite"/>
    </source>
</evidence>
<evidence type="ECO:0000313" key="2">
    <source>
        <dbReference type="EMBL" id="KAJ0211911.1"/>
    </source>
</evidence>
<protein>
    <submittedName>
        <fullName evidence="2">Uncharacterized protein</fullName>
    </submittedName>
</protein>
<evidence type="ECO:0000313" key="3">
    <source>
        <dbReference type="Proteomes" id="UP000235145"/>
    </source>
</evidence>
<reference evidence="2 3" key="1">
    <citation type="journal article" date="2017" name="Nat. Commun.">
        <title>Genome assembly with in vitro proximity ligation data and whole-genome triplication in lettuce.</title>
        <authorList>
            <person name="Reyes-Chin-Wo S."/>
            <person name="Wang Z."/>
            <person name="Yang X."/>
            <person name="Kozik A."/>
            <person name="Arikit S."/>
            <person name="Song C."/>
            <person name="Xia L."/>
            <person name="Froenicke L."/>
            <person name="Lavelle D.O."/>
            <person name="Truco M.J."/>
            <person name="Xia R."/>
            <person name="Zhu S."/>
            <person name="Xu C."/>
            <person name="Xu H."/>
            <person name="Xu X."/>
            <person name="Cox K."/>
            <person name="Korf I."/>
            <person name="Meyers B.C."/>
            <person name="Michelmore R.W."/>
        </authorList>
    </citation>
    <scope>NUCLEOTIDE SEQUENCE [LARGE SCALE GENOMIC DNA]</scope>
    <source>
        <strain evidence="3">cv. Salinas</strain>
        <tissue evidence="2">Seedlings</tissue>
    </source>
</reference>
<feature type="compositionally biased region" description="Basic and acidic residues" evidence="1">
    <location>
        <begin position="18"/>
        <end position="27"/>
    </location>
</feature>
<comment type="caution">
    <text evidence="2">The sequence shown here is derived from an EMBL/GenBank/DDBJ whole genome shotgun (WGS) entry which is preliminary data.</text>
</comment>
<sequence length="235" mass="26360">MEGVPPNLDLDVSTSFEGKLDKSQLDSKSKFNPYEKLAKPRVTYLENSDVVKKLSSNPPIQLQSTLLRSSPPIHSAASAQSSTSSVCKPMKLPTWIGGRRPILMSTRPPPFDANLSGDMISINGWQATGGSSRELSPEEEMLIIHSTSMAAEPLTNVGDTFCLINRREKEVVRWGCYFGIQETQSFHCLRNFCGYTSWCRLLSLVWRKLQEFVMHLPWFRDIAGQETFGGLHDGY</sequence>
<keyword evidence="3" id="KW-1185">Reference proteome</keyword>
<organism evidence="2 3">
    <name type="scientific">Lactuca sativa</name>
    <name type="common">Garden lettuce</name>
    <dbReference type="NCBI Taxonomy" id="4236"/>
    <lineage>
        <taxon>Eukaryota</taxon>
        <taxon>Viridiplantae</taxon>
        <taxon>Streptophyta</taxon>
        <taxon>Embryophyta</taxon>
        <taxon>Tracheophyta</taxon>
        <taxon>Spermatophyta</taxon>
        <taxon>Magnoliopsida</taxon>
        <taxon>eudicotyledons</taxon>
        <taxon>Gunneridae</taxon>
        <taxon>Pentapetalae</taxon>
        <taxon>asterids</taxon>
        <taxon>campanulids</taxon>
        <taxon>Asterales</taxon>
        <taxon>Asteraceae</taxon>
        <taxon>Cichorioideae</taxon>
        <taxon>Cichorieae</taxon>
        <taxon>Lactucinae</taxon>
        <taxon>Lactuca</taxon>
    </lineage>
</organism>
<dbReference type="AlphaFoldDB" id="A0A9R1XGB3"/>
<dbReference type="EMBL" id="NBSK02000004">
    <property type="protein sequence ID" value="KAJ0211911.1"/>
    <property type="molecule type" value="Genomic_DNA"/>
</dbReference>
<accession>A0A9R1XGB3</accession>